<dbReference type="InterPro" id="IPR036179">
    <property type="entry name" value="Ig-like_dom_sf"/>
</dbReference>
<evidence type="ECO:0000313" key="24">
    <source>
        <dbReference type="Proteomes" id="UP000007635"/>
    </source>
</evidence>
<dbReference type="GO" id="GO:0005923">
    <property type="term" value="C:bicellular tight junction"/>
    <property type="evidence" value="ECO:0007669"/>
    <property type="project" value="UniProtKB-SubCell"/>
</dbReference>
<evidence type="ECO:0000256" key="9">
    <source>
        <dbReference type="ARBA" id="ARBA00022729"/>
    </source>
</evidence>
<feature type="signal peptide" evidence="21">
    <location>
        <begin position="1"/>
        <end position="21"/>
    </location>
</feature>
<dbReference type="GO" id="GO:0090557">
    <property type="term" value="P:establishment of endothelial intestinal barrier"/>
    <property type="evidence" value="ECO:0007669"/>
    <property type="project" value="TreeGrafter"/>
</dbReference>
<name>G3QAT4_GASAC</name>
<dbReference type="InterPro" id="IPR003598">
    <property type="entry name" value="Ig_sub2"/>
</dbReference>
<keyword evidence="12 20" id="KW-1133">Transmembrane helix</keyword>
<keyword evidence="6" id="KW-1003">Cell membrane</keyword>
<evidence type="ECO:0000256" key="19">
    <source>
        <dbReference type="SAM" id="MobiDB-lite"/>
    </source>
</evidence>
<dbReference type="SUPFAM" id="SSF48726">
    <property type="entry name" value="Immunoglobulin"/>
    <property type="match status" value="2"/>
</dbReference>
<evidence type="ECO:0000256" key="13">
    <source>
        <dbReference type="ARBA" id="ARBA00023136"/>
    </source>
</evidence>
<dbReference type="GO" id="GO:0005886">
    <property type="term" value="C:plasma membrane"/>
    <property type="evidence" value="ECO:0007669"/>
    <property type="project" value="UniProtKB-SubCell"/>
</dbReference>
<evidence type="ECO:0000256" key="14">
    <source>
        <dbReference type="ARBA" id="ARBA00023157"/>
    </source>
</evidence>
<feature type="transmembrane region" description="Helical" evidence="20">
    <location>
        <begin position="233"/>
        <end position="254"/>
    </location>
</feature>
<dbReference type="CTD" id="323696"/>
<evidence type="ECO:0000256" key="16">
    <source>
        <dbReference type="ARBA" id="ARBA00023319"/>
    </source>
</evidence>
<dbReference type="InterPro" id="IPR042456">
    <property type="entry name" value="F11R"/>
</dbReference>
<keyword evidence="7" id="KW-0597">Phosphoprotein</keyword>
<dbReference type="GO" id="GO:0090559">
    <property type="term" value="P:regulation of membrane permeability"/>
    <property type="evidence" value="ECO:0007669"/>
    <property type="project" value="TreeGrafter"/>
</dbReference>
<feature type="domain" description="Ig-like" evidence="22">
    <location>
        <begin position="129"/>
        <end position="222"/>
    </location>
</feature>
<evidence type="ECO:0000256" key="10">
    <source>
        <dbReference type="ARBA" id="ARBA00022737"/>
    </source>
</evidence>
<evidence type="ECO:0000256" key="15">
    <source>
        <dbReference type="ARBA" id="ARBA00023180"/>
    </source>
</evidence>
<dbReference type="Pfam" id="PF13927">
    <property type="entry name" value="Ig_3"/>
    <property type="match status" value="1"/>
</dbReference>
<proteinExistence type="inferred from homology"/>
<evidence type="ECO:0000256" key="12">
    <source>
        <dbReference type="ARBA" id="ARBA00022989"/>
    </source>
</evidence>
<comment type="subcellular location">
    <subcellularLocation>
        <location evidence="2">Cell junction</location>
        <location evidence="2">Tight junction</location>
    </subcellularLocation>
    <subcellularLocation>
        <location evidence="1">Cell membrane</location>
        <topology evidence="1">Single-pass type I membrane protein</topology>
    </subcellularLocation>
</comment>
<evidence type="ECO:0000256" key="1">
    <source>
        <dbReference type="ARBA" id="ARBA00004251"/>
    </source>
</evidence>
<reference evidence="23" key="3">
    <citation type="submission" date="2025-09" db="UniProtKB">
        <authorList>
            <consortium name="Ensembl"/>
        </authorList>
    </citation>
    <scope>IDENTIFICATION</scope>
</reference>
<dbReference type="Pfam" id="PF07686">
    <property type="entry name" value="V-set"/>
    <property type="match status" value="1"/>
</dbReference>
<comment type="similarity">
    <text evidence="3">Belongs to the immunoglobulin superfamily.</text>
</comment>
<accession>G3QAT4</accession>
<evidence type="ECO:0000256" key="8">
    <source>
        <dbReference type="ARBA" id="ARBA00022692"/>
    </source>
</evidence>
<dbReference type="GO" id="GO:0050892">
    <property type="term" value="P:intestinal absorption"/>
    <property type="evidence" value="ECO:0007669"/>
    <property type="project" value="TreeGrafter"/>
</dbReference>
<evidence type="ECO:0000256" key="3">
    <source>
        <dbReference type="ARBA" id="ARBA00008637"/>
    </source>
</evidence>
<reference evidence="23" key="2">
    <citation type="submission" date="2025-08" db="UniProtKB">
        <authorList>
            <consortium name="Ensembl"/>
        </authorList>
    </citation>
    <scope>IDENTIFICATION</scope>
</reference>
<dbReference type="PROSITE" id="PS50835">
    <property type="entry name" value="IG_LIKE"/>
    <property type="match status" value="2"/>
</dbReference>
<reference evidence="23 24" key="1">
    <citation type="journal article" date="2021" name="G3 (Bethesda)">
        <title>Improved contiguity of the threespine stickleback genome using long-read sequencing.</title>
        <authorList>
            <person name="Nath S."/>
            <person name="Shaw D.E."/>
            <person name="White M.A."/>
        </authorList>
    </citation>
    <scope>NUCLEOTIDE SEQUENCE [LARGE SCALE GENOMIC DNA]</scope>
    <source>
        <strain evidence="23 24">Lake Benthic</strain>
    </source>
</reference>
<keyword evidence="9 21" id="KW-0732">Signal</keyword>
<dbReference type="GO" id="GO:0007155">
    <property type="term" value="P:cell adhesion"/>
    <property type="evidence" value="ECO:0007669"/>
    <property type="project" value="InterPro"/>
</dbReference>
<dbReference type="AlphaFoldDB" id="G3QAT4"/>
<feature type="domain" description="Ig-like" evidence="22">
    <location>
        <begin position="10"/>
        <end position="121"/>
    </location>
</feature>
<evidence type="ECO:0000313" key="23">
    <source>
        <dbReference type="Ensembl" id="ENSGACP00000027000.2"/>
    </source>
</evidence>
<keyword evidence="16" id="KW-0393">Immunoglobulin domain</keyword>
<evidence type="ECO:0000256" key="17">
    <source>
        <dbReference type="ARBA" id="ARBA00030590"/>
    </source>
</evidence>
<dbReference type="InterPro" id="IPR013106">
    <property type="entry name" value="Ig_V-set"/>
</dbReference>
<evidence type="ECO:0000256" key="20">
    <source>
        <dbReference type="SAM" id="Phobius"/>
    </source>
</evidence>
<evidence type="ECO:0000256" key="4">
    <source>
        <dbReference type="ARBA" id="ARBA00016608"/>
    </source>
</evidence>
<feature type="region of interest" description="Disordered" evidence="19">
    <location>
        <begin position="279"/>
        <end position="301"/>
    </location>
</feature>
<dbReference type="RefSeq" id="XP_040038698.1">
    <property type="nucleotide sequence ID" value="XM_040182764.1"/>
</dbReference>
<keyword evidence="8 20" id="KW-0812">Transmembrane</keyword>
<evidence type="ECO:0000256" key="6">
    <source>
        <dbReference type="ARBA" id="ARBA00022475"/>
    </source>
</evidence>
<protein>
    <recommendedName>
        <fullName evidence="4">Junctional adhesion molecule A</fullName>
    </recommendedName>
    <alternativeName>
        <fullName evidence="17">Junctional adhesion molecule 1</fullName>
    </alternativeName>
</protein>
<evidence type="ECO:0000256" key="5">
    <source>
        <dbReference type="ARBA" id="ARBA00022427"/>
    </source>
</evidence>
<evidence type="ECO:0000256" key="7">
    <source>
        <dbReference type="ARBA" id="ARBA00022553"/>
    </source>
</evidence>
<dbReference type="Ensembl" id="ENSGACT00000027052.2">
    <property type="protein sequence ID" value="ENSGACP00000027000.2"/>
    <property type="gene ID" value="ENSGACG00000020422.2"/>
</dbReference>
<evidence type="ECO:0000256" key="18">
    <source>
        <dbReference type="ARBA" id="ARBA00046718"/>
    </source>
</evidence>
<keyword evidence="10" id="KW-0677">Repeat</keyword>
<dbReference type="KEGG" id="gat:120822826"/>
<keyword evidence="11" id="KW-0965">Cell junction</keyword>
<keyword evidence="5" id="KW-0796">Tight junction</keyword>
<evidence type="ECO:0000256" key="11">
    <source>
        <dbReference type="ARBA" id="ARBA00022949"/>
    </source>
</evidence>
<sequence length="301" mass="32541">MLVAWLVSVPLFFFAATGVSGFTVNTDNANVRVEENKGADLTCSYSADFGSNPRVEWKFKNLKGSQMYVFFDQQLTTPYADRVTMYGSNLRFSRVTREDNGVYSCEVSANSQFGEVKVTMTILVPPGEPVVRVPSSVTTGRAVTLTCHDPVGSPPSKYNWFKDGVLMPSDPSTIAAFKNATYKLNTETGTLEFPAAVKMDSAQYSCEAFNGAGPAQRSKAFELLVQDLNTGGIVAGVIVALLLVVLLVFGIWYAKKKGYLPKKAESKPKSSVVYQPASSVYGGGGGENNDGEFKQTSSFVV</sequence>
<comment type="subunit">
    <text evidence="18">Interacts with the ninth PDZ domain of MPDZ. Interacts with the first PDZ domain of PARD3. The association between PARD3 and PARD6B probably disrupts this interaction. Interacts with ITGAL (via I-domain). Interacts with CD151.</text>
</comment>
<keyword evidence="24" id="KW-1185">Reference proteome</keyword>
<organism evidence="23 24">
    <name type="scientific">Gasterosteus aculeatus aculeatus</name>
    <name type="common">three-spined stickleback</name>
    <dbReference type="NCBI Taxonomy" id="481459"/>
    <lineage>
        <taxon>Eukaryota</taxon>
        <taxon>Metazoa</taxon>
        <taxon>Chordata</taxon>
        <taxon>Craniata</taxon>
        <taxon>Vertebrata</taxon>
        <taxon>Euteleostomi</taxon>
        <taxon>Actinopterygii</taxon>
        <taxon>Neopterygii</taxon>
        <taxon>Teleostei</taxon>
        <taxon>Neoteleostei</taxon>
        <taxon>Acanthomorphata</taxon>
        <taxon>Eupercaria</taxon>
        <taxon>Perciformes</taxon>
        <taxon>Cottioidei</taxon>
        <taxon>Gasterosteales</taxon>
        <taxon>Gasterosteidae</taxon>
        <taxon>Gasterosteus</taxon>
    </lineage>
</organism>
<feature type="chain" id="PRO_5043926647" description="Junctional adhesion molecule A" evidence="21">
    <location>
        <begin position="22"/>
        <end position="301"/>
    </location>
</feature>
<evidence type="ECO:0000256" key="2">
    <source>
        <dbReference type="ARBA" id="ARBA00004435"/>
    </source>
</evidence>
<dbReference type="PANTHER" id="PTHR45113:SF1">
    <property type="entry name" value="JUNCTIONAL ADHESION MOLECULE A"/>
    <property type="match status" value="1"/>
</dbReference>
<dbReference type="GeneTree" id="ENSGT00940000159186"/>
<dbReference type="Bgee" id="ENSGACG00000020422">
    <property type="expression patterns" value="Expressed in intestinal epithelial cell and 8 other cell types or tissues"/>
</dbReference>
<evidence type="ECO:0000259" key="22">
    <source>
        <dbReference type="PROSITE" id="PS50835"/>
    </source>
</evidence>
<keyword evidence="13 20" id="KW-0472">Membrane</keyword>
<dbReference type="InterPro" id="IPR007110">
    <property type="entry name" value="Ig-like_dom"/>
</dbReference>
<dbReference type="Proteomes" id="UP000007635">
    <property type="component" value="Chromosome VII"/>
</dbReference>
<dbReference type="GeneID" id="120822826"/>
<dbReference type="Gene3D" id="2.60.40.10">
    <property type="entry name" value="Immunoglobulins"/>
    <property type="match status" value="2"/>
</dbReference>
<dbReference type="SMART" id="SM00408">
    <property type="entry name" value="IGc2"/>
    <property type="match status" value="2"/>
</dbReference>
<evidence type="ECO:0000256" key="21">
    <source>
        <dbReference type="SAM" id="SignalP"/>
    </source>
</evidence>
<dbReference type="InterPro" id="IPR013783">
    <property type="entry name" value="Ig-like_fold"/>
</dbReference>
<dbReference type="FunFam" id="2.60.40.10:FF:000342">
    <property type="entry name" value="Junctional adhesion molecule A"/>
    <property type="match status" value="1"/>
</dbReference>
<keyword evidence="14" id="KW-1015">Disulfide bond</keyword>
<keyword evidence="15" id="KW-0325">Glycoprotein</keyword>
<dbReference type="SMART" id="SM00409">
    <property type="entry name" value="IG"/>
    <property type="match status" value="2"/>
</dbReference>
<dbReference type="PANTHER" id="PTHR45113">
    <property type="entry name" value="JUNCTIONAL ADHESION MOLECULE A"/>
    <property type="match status" value="1"/>
</dbReference>
<dbReference type="InterPro" id="IPR003599">
    <property type="entry name" value="Ig_sub"/>
</dbReference>